<evidence type="ECO:0000259" key="2">
    <source>
        <dbReference type="PROSITE" id="PS51898"/>
    </source>
</evidence>
<dbReference type="Proteomes" id="UP000234775">
    <property type="component" value="Unassembled WGS sequence"/>
</dbReference>
<name>A0A2I1K8A1_9LACT</name>
<dbReference type="EMBL" id="PKGZ01000002">
    <property type="protein sequence ID" value="PKY91862.1"/>
    <property type="molecule type" value="Genomic_DNA"/>
</dbReference>
<gene>
    <name evidence="3" type="ORF">CYJ27_03150</name>
</gene>
<organism evidence="3 4">
    <name type="scientific">Aerococcus christensenii</name>
    <dbReference type="NCBI Taxonomy" id="87541"/>
    <lineage>
        <taxon>Bacteria</taxon>
        <taxon>Bacillati</taxon>
        <taxon>Bacillota</taxon>
        <taxon>Bacilli</taxon>
        <taxon>Lactobacillales</taxon>
        <taxon>Aerococcaceae</taxon>
        <taxon>Aerococcus</taxon>
    </lineage>
</organism>
<dbReference type="AlphaFoldDB" id="A0A2I1K8A1"/>
<evidence type="ECO:0000256" key="1">
    <source>
        <dbReference type="ARBA" id="ARBA00023172"/>
    </source>
</evidence>
<dbReference type="InterPro" id="IPR002104">
    <property type="entry name" value="Integrase_catalytic"/>
</dbReference>
<evidence type="ECO:0000313" key="3">
    <source>
        <dbReference type="EMBL" id="PKY91862.1"/>
    </source>
</evidence>
<dbReference type="GO" id="GO:0006310">
    <property type="term" value="P:DNA recombination"/>
    <property type="evidence" value="ECO:0007669"/>
    <property type="project" value="UniProtKB-KW"/>
</dbReference>
<keyword evidence="4" id="KW-1185">Reference proteome</keyword>
<dbReference type="GO" id="GO:0015074">
    <property type="term" value="P:DNA integration"/>
    <property type="evidence" value="ECO:0007669"/>
    <property type="project" value="InterPro"/>
</dbReference>
<dbReference type="GO" id="GO:0003677">
    <property type="term" value="F:DNA binding"/>
    <property type="evidence" value="ECO:0007669"/>
    <property type="project" value="InterPro"/>
</dbReference>
<dbReference type="InterPro" id="IPR013762">
    <property type="entry name" value="Integrase-like_cat_sf"/>
</dbReference>
<dbReference type="SUPFAM" id="SSF56349">
    <property type="entry name" value="DNA breaking-rejoining enzymes"/>
    <property type="match status" value="1"/>
</dbReference>
<evidence type="ECO:0000313" key="4">
    <source>
        <dbReference type="Proteomes" id="UP000234775"/>
    </source>
</evidence>
<feature type="domain" description="Tyr recombinase" evidence="2">
    <location>
        <begin position="1"/>
        <end position="39"/>
    </location>
</feature>
<protein>
    <recommendedName>
        <fullName evidence="2">Tyr recombinase domain-containing protein</fullName>
    </recommendedName>
</protein>
<accession>A0A2I1K8A1</accession>
<dbReference type="PROSITE" id="PS51898">
    <property type="entry name" value="TYR_RECOMBINASE"/>
    <property type="match status" value="1"/>
</dbReference>
<keyword evidence="1" id="KW-0233">DNA recombination</keyword>
<reference evidence="3 4" key="1">
    <citation type="submission" date="2017-12" db="EMBL/GenBank/DDBJ databases">
        <title>Phylogenetic diversity of female urinary microbiome.</title>
        <authorList>
            <person name="Thomas-White K."/>
            <person name="Wolfe A.J."/>
        </authorList>
    </citation>
    <scope>NUCLEOTIDE SEQUENCE [LARGE SCALE GENOMIC DNA]</scope>
    <source>
        <strain evidence="3 4">UMB0844</strain>
    </source>
</reference>
<comment type="caution">
    <text evidence="3">The sequence shown here is derived from an EMBL/GenBank/DDBJ whole genome shotgun (WGS) entry which is preliminary data.</text>
</comment>
<proteinExistence type="predicted"/>
<dbReference type="InterPro" id="IPR011010">
    <property type="entry name" value="DNA_brk_join_enz"/>
</dbReference>
<sequence length="51" mass="5681">MHLGIDPLSIKERLGHKSIETTLNIYSHLYPNQQAEIAALLNKPKLSPTGK</sequence>
<dbReference type="Gene3D" id="1.10.443.10">
    <property type="entry name" value="Intergrase catalytic core"/>
    <property type="match status" value="1"/>
</dbReference>